<evidence type="ECO:0000256" key="6">
    <source>
        <dbReference type="SAM" id="Coils"/>
    </source>
</evidence>
<evidence type="ECO:0000256" key="5">
    <source>
        <dbReference type="ARBA" id="ARBA00053552"/>
    </source>
</evidence>
<keyword evidence="6" id="KW-0175">Coiled coil</keyword>
<feature type="compositionally biased region" description="Low complexity" evidence="7">
    <location>
        <begin position="386"/>
        <end position="425"/>
    </location>
</feature>
<dbReference type="Gene3D" id="1.20.58.160">
    <property type="match status" value="1"/>
</dbReference>
<dbReference type="GO" id="GO:0043130">
    <property type="term" value="F:ubiquitin binding"/>
    <property type="evidence" value="ECO:0007669"/>
    <property type="project" value="InterPro"/>
</dbReference>
<evidence type="ECO:0000259" key="8">
    <source>
        <dbReference type="PROSITE" id="PS50179"/>
    </source>
</evidence>
<dbReference type="GO" id="GO:0005829">
    <property type="term" value="C:cytosol"/>
    <property type="evidence" value="ECO:0007669"/>
    <property type="project" value="GOC"/>
</dbReference>
<comment type="function">
    <text evidence="5">May play a role in the regulation of membrane traffic through the trans-Golgi network.</text>
</comment>
<dbReference type="PROSITE" id="PS50179">
    <property type="entry name" value="VHS"/>
    <property type="match status" value="1"/>
</dbReference>
<dbReference type="STRING" id="933084.A0A067PL24"/>
<evidence type="ECO:0000313" key="10">
    <source>
        <dbReference type="EMBL" id="KDQ55494.1"/>
    </source>
</evidence>
<keyword evidence="11" id="KW-1185">Reference proteome</keyword>
<dbReference type="InterPro" id="IPR008942">
    <property type="entry name" value="ENTH_VHS"/>
</dbReference>
<dbReference type="OrthoDB" id="2018246at2759"/>
<keyword evidence="4" id="KW-0333">Golgi apparatus</keyword>
<dbReference type="InterPro" id="IPR052653">
    <property type="entry name" value="ARF-binding"/>
</dbReference>
<evidence type="ECO:0000256" key="7">
    <source>
        <dbReference type="SAM" id="MobiDB-lite"/>
    </source>
</evidence>
<dbReference type="Gene3D" id="1.25.40.90">
    <property type="match status" value="1"/>
</dbReference>
<reference evidence="11" key="1">
    <citation type="journal article" date="2014" name="Proc. Natl. Acad. Sci. U.S.A.">
        <title>Extensive sampling of basidiomycete genomes demonstrates inadequacy of the white-rot/brown-rot paradigm for wood decay fungi.</title>
        <authorList>
            <person name="Riley R."/>
            <person name="Salamov A.A."/>
            <person name="Brown D.W."/>
            <person name="Nagy L.G."/>
            <person name="Floudas D."/>
            <person name="Held B.W."/>
            <person name="Levasseur A."/>
            <person name="Lombard V."/>
            <person name="Morin E."/>
            <person name="Otillar R."/>
            <person name="Lindquist E.A."/>
            <person name="Sun H."/>
            <person name="LaButti K.M."/>
            <person name="Schmutz J."/>
            <person name="Jabbour D."/>
            <person name="Luo H."/>
            <person name="Baker S.E."/>
            <person name="Pisabarro A.G."/>
            <person name="Walton J.D."/>
            <person name="Blanchette R.A."/>
            <person name="Henrissat B."/>
            <person name="Martin F."/>
            <person name="Cullen D."/>
            <person name="Hibbett D.S."/>
            <person name="Grigoriev I.V."/>
        </authorList>
    </citation>
    <scope>NUCLEOTIDE SEQUENCE [LARGE SCALE GENOMIC DNA]</scope>
    <source>
        <strain evidence="11">MUCL 33604</strain>
    </source>
</reference>
<dbReference type="InterPro" id="IPR038425">
    <property type="entry name" value="GAT_sf"/>
</dbReference>
<name>A0A067PL24_9AGAM</name>
<dbReference type="SUPFAM" id="SSF89009">
    <property type="entry name" value="GAT-like domain"/>
    <property type="match status" value="1"/>
</dbReference>
<sequence>MNAPPVEVLVMRACDPSLPEPNYALHLEVAEYINKKKANTPRETAMLIARLANHRNPHIGILALSLLSTLVQTCGYPFHLQISTKEFLNELVRRFPERPPPFPGPVMQRILDIIQEWRETLCMESRWKEDLGNIRDMHRLLTFKGYRFRDLGARNARDTATTVTASLKTAEELEAEDREAQSAKLQELIRRGTPRDLALAQELMKSLAGALPDDRKPDYKSQALNELNKLEQKVVLMNEMLDQVREGERFVGGDVYDQVAQVLIGARPRIQKWVSDAETEDPESLDTYLQINDQINTVLTRYEAYKKGDYTMARNPVPPELESSSVGAPGSSLIDFDDPVGGSAAEGGKGKGIEELADLFGGGGGSAPLGGMGGFGNGNGLGGAQGMNFSQPFQPFSQQTSSSFSQPTSTPFSQPTSTPFSQQTTIPFSSPGQAGQAAPNRSSSPAIGGFAPSSQHGSIMLPGTPRSGGQVQQQNSGMFFLGLFVCWLEGVLLVVL</sequence>
<feature type="domain" description="GAT" evidence="9">
    <location>
        <begin position="178"/>
        <end position="307"/>
    </location>
</feature>
<evidence type="ECO:0008006" key="12">
    <source>
        <dbReference type="Google" id="ProtNLM"/>
    </source>
</evidence>
<dbReference type="HOGENOM" id="CLU_017092_1_0_1"/>
<dbReference type="InterPro" id="IPR004152">
    <property type="entry name" value="GAT_dom"/>
</dbReference>
<feature type="region of interest" description="Disordered" evidence="7">
    <location>
        <begin position="383"/>
        <end position="472"/>
    </location>
</feature>
<proteinExistence type="predicted"/>
<evidence type="ECO:0000256" key="2">
    <source>
        <dbReference type="ARBA" id="ARBA00022448"/>
    </source>
</evidence>
<dbReference type="AlphaFoldDB" id="A0A067PL24"/>
<dbReference type="GO" id="GO:0005802">
    <property type="term" value="C:trans-Golgi network"/>
    <property type="evidence" value="ECO:0007669"/>
    <property type="project" value="TreeGrafter"/>
</dbReference>
<comment type="subcellular location">
    <subcellularLocation>
        <location evidence="1">Golgi apparatus</location>
        <location evidence="1">trans-Golgi network</location>
    </subcellularLocation>
</comment>
<dbReference type="GO" id="GO:0035091">
    <property type="term" value="F:phosphatidylinositol binding"/>
    <property type="evidence" value="ECO:0007669"/>
    <property type="project" value="InterPro"/>
</dbReference>
<evidence type="ECO:0000256" key="1">
    <source>
        <dbReference type="ARBA" id="ARBA00004601"/>
    </source>
</evidence>
<evidence type="ECO:0000256" key="4">
    <source>
        <dbReference type="ARBA" id="ARBA00023034"/>
    </source>
</evidence>
<dbReference type="PANTHER" id="PTHR47180:SF1">
    <property type="entry name" value="ADP-RIBOSYLATION FACTOR-BINDING PROTEIN GGA1-RELATED"/>
    <property type="match status" value="1"/>
</dbReference>
<keyword evidence="2" id="KW-0813">Transport</keyword>
<evidence type="ECO:0000259" key="9">
    <source>
        <dbReference type="PROSITE" id="PS50909"/>
    </source>
</evidence>
<gene>
    <name evidence="10" type="ORF">JAAARDRAFT_133794</name>
</gene>
<dbReference type="CDD" id="cd14235">
    <property type="entry name" value="GAT_GGA_fungi"/>
    <property type="match status" value="1"/>
</dbReference>
<dbReference type="PANTHER" id="PTHR47180">
    <property type="entry name" value="ADP-RIBOSYLATION FACTOR-BINDING PROTEIN GGA1-RELATED"/>
    <property type="match status" value="1"/>
</dbReference>
<dbReference type="EMBL" id="KL197725">
    <property type="protein sequence ID" value="KDQ55494.1"/>
    <property type="molecule type" value="Genomic_DNA"/>
</dbReference>
<dbReference type="Pfam" id="PF00790">
    <property type="entry name" value="VHS"/>
    <property type="match status" value="1"/>
</dbReference>
<dbReference type="InterPro" id="IPR002014">
    <property type="entry name" value="VHS_dom"/>
</dbReference>
<dbReference type="SMART" id="SM00288">
    <property type="entry name" value="VHS"/>
    <property type="match status" value="1"/>
</dbReference>
<evidence type="ECO:0000256" key="3">
    <source>
        <dbReference type="ARBA" id="ARBA00022927"/>
    </source>
</evidence>
<feature type="domain" description="VHS" evidence="8">
    <location>
        <begin position="13"/>
        <end position="149"/>
    </location>
</feature>
<keyword evidence="3" id="KW-0653">Protein transport</keyword>
<dbReference type="Pfam" id="PF03127">
    <property type="entry name" value="GAT"/>
    <property type="match status" value="1"/>
</dbReference>
<dbReference type="Proteomes" id="UP000027265">
    <property type="component" value="Unassembled WGS sequence"/>
</dbReference>
<dbReference type="GO" id="GO:0043328">
    <property type="term" value="P:protein transport to vacuole involved in ubiquitin-dependent protein catabolic process via the multivesicular body sorting pathway"/>
    <property type="evidence" value="ECO:0007669"/>
    <property type="project" value="TreeGrafter"/>
</dbReference>
<organism evidence="10 11">
    <name type="scientific">Jaapia argillacea MUCL 33604</name>
    <dbReference type="NCBI Taxonomy" id="933084"/>
    <lineage>
        <taxon>Eukaryota</taxon>
        <taxon>Fungi</taxon>
        <taxon>Dikarya</taxon>
        <taxon>Basidiomycota</taxon>
        <taxon>Agaricomycotina</taxon>
        <taxon>Agaricomycetes</taxon>
        <taxon>Agaricomycetidae</taxon>
        <taxon>Jaapiales</taxon>
        <taxon>Jaapiaceae</taxon>
        <taxon>Jaapia</taxon>
    </lineage>
</organism>
<dbReference type="CDD" id="cd16998">
    <property type="entry name" value="VHS_GGA_fungi"/>
    <property type="match status" value="1"/>
</dbReference>
<dbReference type="SUPFAM" id="SSF48464">
    <property type="entry name" value="ENTH/VHS domain"/>
    <property type="match status" value="1"/>
</dbReference>
<dbReference type="PROSITE" id="PS50909">
    <property type="entry name" value="GAT"/>
    <property type="match status" value="1"/>
</dbReference>
<dbReference type="FunFam" id="1.25.40.90:FF:000008">
    <property type="entry name" value="VHS domain protein"/>
    <property type="match status" value="1"/>
</dbReference>
<evidence type="ECO:0000313" key="11">
    <source>
        <dbReference type="Proteomes" id="UP000027265"/>
    </source>
</evidence>
<dbReference type="FunCoup" id="A0A067PL24">
    <property type="interactions" value="139"/>
</dbReference>
<dbReference type="InParanoid" id="A0A067PL24"/>
<dbReference type="GO" id="GO:0006896">
    <property type="term" value="P:Golgi to vacuole transport"/>
    <property type="evidence" value="ECO:0007669"/>
    <property type="project" value="UniProtKB-ARBA"/>
</dbReference>
<feature type="compositionally biased region" description="Polar residues" evidence="7">
    <location>
        <begin position="426"/>
        <end position="445"/>
    </location>
</feature>
<feature type="coiled-coil region" evidence="6">
    <location>
        <begin position="220"/>
        <end position="247"/>
    </location>
</feature>
<accession>A0A067PL24</accession>
<protein>
    <recommendedName>
        <fullName evidence="12">VHS domain-containing protein</fullName>
    </recommendedName>
</protein>
<dbReference type="GO" id="GO:0006895">
    <property type="term" value="P:Golgi to endosome transport"/>
    <property type="evidence" value="ECO:0007669"/>
    <property type="project" value="TreeGrafter"/>
</dbReference>